<sequence>MRREETAAGEEILVLHERWVRVVQKHLREIVTAIVAIVLVLSLLTGYRTYHERKEAKAALLYAQAISLKDMEAARKKLEEVAQKYSGTVAAREALLNLWELSLAKRSPDLQTRLKALKRKAPGELKFSFSLAEGYLLEEKGKYKEAEQKYQKVLKKAPFSGIVVYADLARVYEALKDWPKALEAYRKYLELKPPSGGLHFVEYKLAKIEQALSKTK</sequence>
<evidence type="ECO:0000313" key="3">
    <source>
        <dbReference type="EMBL" id="OAQ19962.1"/>
    </source>
</evidence>
<proteinExistence type="predicted"/>
<dbReference type="SUPFAM" id="SSF48452">
    <property type="entry name" value="TPR-like"/>
    <property type="match status" value="1"/>
</dbReference>
<evidence type="ECO:0000313" key="4">
    <source>
        <dbReference type="Proteomes" id="UP000078390"/>
    </source>
</evidence>
<dbReference type="SMART" id="SM00028">
    <property type="entry name" value="TPR"/>
    <property type="match status" value="2"/>
</dbReference>
<dbReference type="InterPro" id="IPR019734">
    <property type="entry name" value="TPR_rpt"/>
</dbReference>
<name>A0A179D3B9_9BACT</name>
<dbReference type="Proteomes" id="UP000078390">
    <property type="component" value="Unassembled WGS sequence"/>
</dbReference>
<accession>A0A179D3B9</accession>
<keyword evidence="2" id="KW-0812">Transmembrane</keyword>
<dbReference type="STRING" id="999894.TDIS_1961"/>
<evidence type="ECO:0000256" key="1">
    <source>
        <dbReference type="PROSITE-ProRule" id="PRU00339"/>
    </source>
</evidence>
<dbReference type="InterPro" id="IPR011990">
    <property type="entry name" value="TPR-like_helical_dom_sf"/>
</dbReference>
<dbReference type="EMBL" id="LWLG01000019">
    <property type="protein sequence ID" value="OAQ19962.1"/>
    <property type="molecule type" value="Genomic_DNA"/>
</dbReference>
<dbReference type="RefSeq" id="WP_068671698.1">
    <property type="nucleotide sequence ID" value="NZ_LWLG01000019.1"/>
</dbReference>
<feature type="transmembrane region" description="Helical" evidence="2">
    <location>
        <begin position="30"/>
        <end position="47"/>
    </location>
</feature>
<protein>
    <submittedName>
        <fullName evidence="3">Uncharacterized protein</fullName>
    </submittedName>
</protein>
<keyword evidence="4" id="KW-1185">Reference proteome</keyword>
<keyword evidence="2" id="KW-0472">Membrane</keyword>
<dbReference type="AlphaFoldDB" id="A0A179D3B9"/>
<dbReference type="Pfam" id="PF13432">
    <property type="entry name" value="TPR_16"/>
    <property type="match status" value="1"/>
</dbReference>
<comment type="caution">
    <text evidence="3">The sequence shown here is derived from an EMBL/GenBank/DDBJ whole genome shotgun (WGS) entry which is preliminary data.</text>
</comment>
<feature type="repeat" description="TPR" evidence="1">
    <location>
        <begin position="162"/>
        <end position="195"/>
    </location>
</feature>
<evidence type="ECO:0000256" key="2">
    <source>
        <dbReference type="SAM" id="Phobius"/>
    </source>
</evidence>
<dbReference type="PROSITE" id="PS50005">
    <property type="entry name" value="TPR"/>
    <property type="match status" value="1"/>
</dbReference>
<dbReference type="OrthoDB" id="9797792at2"/>
<keyword evidence="1" id="KW-0802">TPR repeat</keyword>
<gene>
    <name evidence="3" type="ORF">TDIS_1961</name>
</gene>
<dbReference type="Gene3D" id="1.25.40.10">
    <property type="entry name" value="Tetratricopeptide repeat domain"/>
    <property type="match status" value="1"/>
</dbReference>
<reference evidence="3 4" key="1">
    <citation type="submission" date="2016-04" db="EMBL/GenBank/DDBJ databases">
        <title>Genome analysis of Thermosulfurimonas dismutans, the first thermophilic sulfur-disproportionating bacterium of the phylum Thermodesulfobacteria.</title>
        <authorList>
            <person name="Mardanov A.V."/>
            <person name="Beletsky A.V."/>
            <person name="Kadnikov V.V."/>
            <person name="Slobodkin A.I."/>
            <person name="Ravin N.V."/>
        </authorList>
    </citation>
    <scope>NUCLEOTIDE SEQUENCE [LARGE SCALE GENOMIC DNA]</scope>
    <source>
        <strain evidence="3 4">S95</strain>
    </source>
</reference>
<keyword evidence="2" id="KW-1133">Transmembrane helix</keyword>
<organism evidence="3 4">
    <name type="scientific">Thermosulfurimonas dismutans</name>
    <dbReference type="NCBI Taxonomy" id="999894"/>
    <lineage>
        <taxon>Bacteria</taxon>
        <taxon>Pseudomonadati</taxon>
        <taxon>Thermodesulfobacteriota</taxon>
        <taxon>Thermodesulfobacteria</taxon>
        <taxon>Thermodesulfobacteriales</taxon>
        <taxon>Thermodesulfobacteriaceae</taxon>
        <taxon>Thermosulfurimonas</taxon>
    </lineage>
</organism>